<feature type="signal peptide" evidence="7">
    <location>
        <begin position="1"/>
        <end position="22"/>
    </location>
</feature>
<dbReference type="InterPro" id="IPR050490">
    <property type="entry name" value="Bact_solute-bd_prot1"/>
</dbReference>
<feature type="compositionally biased region" description="Basic and acidic residues" evidence="6">
    <location>
        <begin position="37"/>
        <end position="49"/>
    </location>
</feature>
<keyword evidence="3" id="KW-0472">Membrane</keyword>
<dbReference type="EMBL" id="JBHTIU010000034">
    <property type="protein sequence ID" value="MFD0869666.1"/>
    <property type="molecule type" value="Genomic_DNA"/>
</dbReference>
<evidence type="ECO:0000256" key="6">
    <source>
        <dbReference type="SAM" id="MobiDB-lite"/>
    </source>
</evidence>
<keyword evidence="5" id="KW-0449">Lipoprotein</keyword>
<dbReference type="Gene3D" id="3.40.190.10">
    <property type="entry name" value="Periplasmic binding protein-like II"/>
    <property type="match status" value="2"/>
</dbReference>
<name>A0ABW3D9L0_9BACL</name>
<dbReference type="SUPFAM" id="SSF53850">
    <property type="entry name" value="Periplasmic binding protein-like II"/>
    <property type="match status" value="1"/>
</dbReference>
<dbReference type="PANTHER" id="PTHR43649:SF33">
    <property type="entry name" value="POLYGALACTURONAN_RHAMNOGALACTURONAN-BINDING PROTEIN YTCQ"/>
    <property type="match status" value="1"/>
</dbReference>
<dbReference type="Proteomes" id="UP001597120">
    <property type="component" value="Unassembled WGS sequence"/>
</dbReference>
<dbReference type="InterPro" id="IPR006059">
    <property type="entry name" value="SBP"/>
</dbReference>
<proteinExistence type="predicted"/>
<dbReference type="PANTHER" id="PTHR43649">
    <property type="entry name" value="ARABINOSE-BINDING PROTEIN-RELATED"/>
    <property type="match status" value="1"/>
</dbReference>
<protein>
    <submittedName>
        <fullName evidence="8">Extracellular solute-binding protein</fullName>
    </submittedName>
</protein>
<comment type="caution">
    <text evidence="8">The sequence shown here is derived from an EMBL/GenBank/DDBJ whole genome shotgun (WGS) entry which is preliminary data.</text>
</comment>
<gene>
    <name evidence="8" type="ORF">ACFQ03_10935</name>
</gene>
<evidence type="ECO:0000313" key="8">
    <source>
        <dbReference type="EMBL" id="MFD0869666.1"/>
    </source>
</evidence>
<evidence type="ECO:0000313" key="9">
    <source>
        <dbReference type="Proteomes" id="UP001597120"/>
    </source>
</evidence>
<keyword evidence="4" id="KW-0564">Palmitate</keyword>
<dbReference type="RefSeq" id="WP_379288112.1">
    <property type="nucleotide sequence ID" value="NZ_JBHTIU010000034.1"/>
</dbReference>
<evidence type="ECO:0000256" key="3">
    <source>
        <dbReference type="ARBA" id="ARBA00023136"/>
    </source>
</evidence>
<sequence>MKKAWGLALAGVLAVTTLSGCAGGGKEASPSPNTGAGEEKPGEAKKEPTKFSISFSTSGNPYLESSPDINKDKWVLKLEELTNTDLNIIPVSHKEFDQKMSLMFAGNDIPDVVGNLRGGPTTSSMAGSVEAGVFRPLDDLLKEHAPNLMAQVPKEAWEETSFEGKIYGIPLWISNPSRRATFLRTDLLEKTGLPMPKTADEFLDVLRAFKELGVEYPYQFRENFKYADTFLGAYDVLPFQFELQDGQVVPKFFDVENMTKALEAYKAMYDEGLIPKDFATVTQADYTKNISAGKAGMWAANAEGLAGFRTKIKEADPNSRVDIVASPTGTDGKGGLQHVAAISQTYYINSKVSEETAIDIIKFFDWMTTEEAEMFFSFGIEGDTYTIENGKVNYKFPVTKEEVDEEGFRSGNLWMVHDGTYRKKLAELTEDGKDMLDAFDNILAHEGRPGITFNPNLSSFTKYPDLAPGGDVGPKLILDHMIKMIYGREPISDWPKVIEEYKAKGGDEIIKEATERYKNNDGVIDRTK</sequence>
<keyword evidence="1" id="KW-1003">Cell membrane</keyword>
<evidence type="ECO:0000256" key="2">
    <source>
        <dbReference type="ARBA" id="ARBA00022729"/>
    </source>
</evidence>
<reference evidence="9" key="1">
    <citation type="journal article" date="2019" name="Int. J. Syst. Evol. Microbiol.">
        <title>The Global Catalogue of Microorganisms (GCM) 10K type strain sequencing project: providing services to taxonomists for standard genome sequencing and annotation.</title>
        <authorList>
            <consortium name="The Broad Institute Genomics Platform"/>
            <consortium name="The Broad Institute Genome Sequencing Center for Infectious Disease"/>
            <person name="Wu L."/>
            <person name="Ma J."/>
        </authorList>
    </citation>
    <scope>NUCLEOTIDE SEQUENCE [LARGE SCALE GENOMIC DNA]</scope>
    <source>
        <strain evidence="9">CCUG 57263</strain>
    </source>
</reference>
<evidence type="ECO:0000256" key="1">
    <source>
        <dbReference type="ARBA" id="ARBA00022475"/>
    </source>
</evidence>
<dbReference type="Pfam" id="PF13416">
    <property type="entry name" value="SBP_bac_8"/>
    <property type="match status" value="1"/>
</dbReference>
<evidence type="ECO:0000256" key="4">
    <source>
        <dbReference type="ARBA" id="ARBA00023139"/>
    </source>
</evidence>
<organism evidence="8 9">
    <name type="scientific">Paenibacillus residui</name>
    <dbReference type="NCBI Taxonomy" id="629724"/>
    <lineage>
        <taxon>Bacteria</taxon>
        <taxon>Bacillati</taxon>
        <taxon>Bacillota</taxon>
        <taxon>Bacilli</taxon>
        <taxon>Bacillales</taxon>
        <taxon>Paenibacillaceae</taxon>
        <taxon>Paenibacillus</taxon>
    </lineage>
</organism>
<accession>A0ABW3D9L0</accession>
<evidence type="ECO:0000256" key="7">
    <source>
        <dbReference type="SAM" id="SignalP"/>
    </source>
</evidence>
<keyword evidence="9" id="KW-1185">Reference proteome</keyword>
<keyword evidence="2 7" id="KW-0732">Signal</keyword>
<feature type="region of interest" description="Disordered" evidence="6">
    <location>
        <begin position="21"/>
        <end position="50"/>
    </location>
</feature>
<evidence type="ECO:0000256" key="5">
    <source>
        <dbReference type="ARBA" id="ARBA00023288"/>
    </source>
</evidence>
<dbReference type="PROSITE" id="PS51257">
    <property type="entry name" value="PROKAR_LIPOPROTEIN"/>
    <property type="match status" value="1"/>
</dbReference>
<feature type="chain" id="PRO_5047226452" evidence="7">
    <location>
        <begin position="23"/>
        <end position="528"/>
    </location>
</feature>